<comment type="similarity">
    <text evidence="1">Belongs to the STXBP/unc-18/SEC1 family.</text>
</comment>
<accession>A0A673YP32</accession>
<keyword evidence="2" id="KW-0813">Transport</keyword>
<dbReference type="GO" id="GO:0015031">
    <property type="term" value="P:protein transport"/>
    <property type="evidence" value="ECO:0007669"/>
    <property type="project" value="UniProtKB-KW"/>
</dbReference>
<keyword evidence="4" id="KW-1185">Reference proteome</keyword>
<evidence type="ECO:0000313" key="3">
    <source>
        <dbReference type="Ensembl" id="ENSSTUP00000036192.1"/>
    </source>
</evidence>
<reference evidence="3" key="1">
    <citation type="submission" date="2025-08" db="UniProtKB">
        <authorList>
            <consortium name="Ensembl"/>
        </authorList>
    </citation>
    <scope>IDENTIFICATION</scope>
</reference>
<evidence type="ECO:0000256" key="2">
    <source>
        <dbReference type="ARBA" id="ARBA00022927"/>
    </source>
</evidence>
<dbReference type="InterPro" id="IPR036045">
    <property type="entry name" value="Sec1-like_sf"/>
</dbReference>
<reference evidence="3" key="2">
    <citation type="submission" date="2025-09" db="UniProtKB">
        <authorList>
            <consortium name="Ensembl"/>
        </authorList>
    </citation>
    <scope>IDENTIFICATION</scope>
</reference>
<dbReference type="PANTHER" id="PTHR11679">
    <property type="entry name" value="VESICLE PROTEIN SORTING-ASSOCIATED"/>
    <property type="match status" value="1"/>
</dbReference>
<protein>
    <submittedName>
        <fullName evidence="3">Uncharacterized protein</fullName>
    </submittedName>
</protein>
<dbReference type="Proteomes" id="UP000472277">
    <property type="component" value="Chromosome 4"/>
</dbReference>
<dbReference type="InterPro" id="IPR001619">
    <property type="entry name" value="Sec1-like"/>
</dbReference>
<sequence length="113" mass="12557">MEVSIMQLKDLNLHTLSSHPLHILIPLSSSSARQKNKAISQDERRSGSRLIIFVIGGISYSEMRCAYQVTQSVKSCEVLIGSSHIVTPIKLLDDIQALSKPTTTKESFTIMKE</sequence>
<dbReference type="InterPro" id="IPR027482">
    <property type="entry name" value="Sec1-like_dom2"/>
</dbReference>
<dbReference type="Pfam" id="PF00995">
    <property type="entry name" value="Sec1"/>
    <property type="match status" value="1"/>
</dbReference>
<dbReference type="GO" id="GO:0016192">
    <property type="term" value="P:vesicle-mediated transport"/>
    <property type="evidence" value="ECO:0007669"/>
    <property type="project" value="InterPro"/>
</dbReference>
<dbReference type="Gene3D" id="3.40.50.1910">
    <property type="match status" value="1"/>
</dbReference>
<evidence type="ECO:0000313" key="4">
    <source>
        <dbReference type="Proteomes" id="UP000472277"/>
    </source>
</evidence>
<dbReference type="Ensembl" id="ENSSTUT00000037824.1">
    <property type="protein sequence ID" value="ENSSTUP00000036192.1"/>
    <property type="gene ID" value="ENSSTUG00000015410.1"/>
</dbReference>
<name>A0A673YP32_SALTR</name>
<dbReference type="InParanoid" id="A0A673YP32"/>
<organism evidence="3 4">
    <name type="scientific">Salmo trutta</name>
    <name type="common">Brown trout</name>
    <dbReference type="NCBI Taxonomy" id="8032"/>
    <lineage>
        <taxon>Eukaryota</taxon>
        <taxon>Metazoa</taxon>
        <taxon>Chordata</taxon>
        <taxon>Craniata</taxon>
        <taxon>Vertebrata</taxon>
        <taxon>Euteleostomi</taxon>
        <taxon>Actinopterygii</taxon>
        <taxon>Neopterygii</taxon>
        <taxon>Teleostei</taxon>
        <taxon>Protacanthopterygii</taxon>
        <taxon>Salmoniformes</taxon>
        <taxon>Salmonidae</taxon>
        <taxon>Salmoninae</taxon>
        <taxon>Salmo</taxon>
    </lineage>
</organism>
<evidence type="ECO:0000256" key="1">
    <source>
        <dbReference type="ARBA" id="ARBA00009884"/>
    </source>
</evidence>
<dbReference type="AlphaFoldDB" id="A0A673YP32"/>
<keyword evidence="2" id="KW-0653">Protein transport</keyword>
<dbReference type="GeneTree" id="ENSGT00940000157607"/>
<dbReference type="SUPFAM" id="SSF56815">
    <property type="entry name" value="Sec1/munc18-like (SM) proteins"/>
    <property type="match status" value="1"/>
</dbReference>
<proteinExistence type="inferred from homology"/>